<dbReference type="InterPro" id="IPR049892">
    <property type="entry name" value="AA9"/>
</dbReference>
<keyword evidence="11" id="KW-0119">Carbohydrate metabolism</keyword>
<keyword evidence="9" id="KW-0503">Monooxygenase</keyword>
<evidence type="ECO:0000256" key="2">
    <source>
        <dbReference type="ARBA" id="ARBA00004613"/>
    </source>
</evidence>
<keyword evidence="20" id="KW-1185">Reference proteome</keyword>
<keyword evidence="6" id="KW-0136">Cellulose degradation</keyword>
<comment type="catalytic activity">
    <reaction evidence="14">
        <text>[(1-&gt;4)-beta-D-glucosyl]n+m + reduced acceptor + O2 = 4-dehydro-beta-D-glucosyl-[(1-&gt;4)-beta-D-glucosyl]n-1 + [(1-&gt;4)-beta-D-glucosyl]m + acceptor + H2O.</text>
        <dbReference type="EC" id="1.14.99.56"/>
    </reaction>
</comment>
<dbReference type="GO" id="GO:0030248">
    <property type="term" value="F:cellulose binding"/>
    <property type="evidence" value="ECO:0007669"/>
    <property type="project" value="InterPro"/>
</dbReference>
<evidence type="ECO:0000313" key="19">
    <source>
        <dbReference type="EMBL" id="KAK1766443.1"/>
    </source>
</evidence>
<dbReference type="InterPro" id="IPR000254">
    <property type="entry name" value="CBD"/>
</dbReference>
<dbReference type="GO" id="GO:0016787">
    <property type="term" value="F:hydrolase activity"/>
    <property type="evidence" value="ECO:0007669"/>
    <property type="project" value="UniProtKB-KW"/>
</dbReference>
<dbReference type="PROSITE" id="PS00562">
    <property type="entry name" value="CBM1_1"/>
    <property type="match status" value="1"/>
</dbReference>
<feature type="domain" description="CBM1" evidence="18">
    <location>
        <begin position="276"/>
        <end position="312"/>
    </location>
</feature>
<dbReference type="GO" id="GO:0004497">
    <property type="term" value="F:monooxygenase activity"/>
    <property type="evidence" value="ECO:0007669"/>
    <property type="project" value="UniProtKB-KW"/>
</dbReference>
<comment type="similarity">
    <text evidence="13">Belongs to the polysaccharide monooxygenase AA9 family.</text>
</comment>
<evidence type="ECO:0000256" key="6">
    <source>
        <dbReference type="ARBA" id="ARBA00023001"/>
    </source>
</evidence>
<dbReference type="Pfam" id="PF03443">
    <property type="entry name" value="AA9"/>
    <property type="match status" value="1"/>
</dbReference>
<evidence type="ECO:0000256" key="5">
    <source>
        <dbReference type="ARBA" id="ARBA00022729"/>
    </source>
</evidence>
<evidence type="ECO:0000256" key="4">
    <source>
        <dbReference type="ARBA" id="ARBA00022723"/>
    </source>
</evidence>
<keyword evidence="5 17" id="KW-0732">Signal</keyword>
<keyword evidence="7" id="KW-0560">Oxidoreductase</keyword>
<keyword evidence="3" id="KW-0964">Secreted</keyword>
<dbReference type="AlphaFoldDB" id="A0AAJ0BZS1"/>
<dbReference type="InterPro" id="IPR035971">
    <property type="entry name" value="CBD_sf"/>
</dbReference>
<keyword evidence="10" id="KW-1015">Disulfide bond</keyword>
<evidence type="ECO:0000256" key="9">
    <source>
        <dbReference type="ARBA" id="ARBA00023033"/>
    </source>
</evidence>
<evidence type="ECO:0000256" key="14">
    <source>
        <dbReference type="ARBA" id="ARBA00045077"/>
    </source>
</evidence>
<evidence type="ECO:0000256" key="10">
    <source>
        <dbReference type="ARBA" id="ARBA00023157"/>
    </source>
</evidence>
<dbReference type="Proteomes" id="UP001244011">
    <property type="component" value="Unassembled WGS sequence"/>
</dbReference>
<protein>
    <recommendedName>
        <fullName evidence="15">lytic cellulose monooxygenase (C4-dehydrogenating)</fullName>
        <ecNumber evidence="15">1.14.99.56</ecNumber>
    </recommendedName>
</protein>
<dbReference type="CDD" id="cd21175">
    <property type="entry name" value="LPMO_AA9"/>
    <property type="match status" value="1"/>
</dbReference>
<feature type="region of interest" description="Disordered" evidence="16">
    <location>
        <begin position="238"/>
        <end position="275"/>
    </location>
</feature>
<organism evidence="19 20">
    <name type="scientific">Phialemonium atrogriseum</name>
    <dbReference type="NCBI Taxonomy" id="1093897"/>
    <lineage>
        <taxon>Eukaryota</taxon>
        <taxon>Fungi</taxon>
        <taxon>Dikarya</taxon>
        <taxon>Ascomycota</taxon>
        <taxon>Pezizomycotina</taxon>
        <taxon>Sordariomycetes</taxon>
        <taxon>Sordariomycetidae</taxon>
        <taxon>Cephalothecales</taxon>
        <taxon>Cephalothecaceae</taxon>
        <taxon>Phialemonium</taxon>
    </lineage>
</organism>
<dbReference type="GeneID" id="85305018"/>
<keyword evidence="12" id="KW-0624">Polysaccharide degradation</keyword>
<evidence type="ECO:0000256" key="12">
    <source>
        <dbReference type="ARBA" id="ARBA00023326"/>
    </source>
</evidence>
<evidence type="ECO:0000313" key="20">
    <source>
        <dbReference type="Proteomes" id="UP001244011"/>
    </source>
</evidence>
<comment type="cofactor">
    <cofactor evidence="1">
        <name>Cu(2+)</name>
        <dbReference type="ChEBI" id="CHEBI:29036"/>
    </cofactor>
</comment>
<feature type="chain" id="PRO_5042502452" description="lytic cellulose monooxygenase (C4-dehydrogenating)" evidence="17">
    <location>
        <begin position="16"/>
        <end position="312"/>
    </location>
</feature>
<dbReference type="Pfam" id="PF00734">
    <property type="entry name" value="CBM_1"/>
    <property type="match status" value="1"/>
</dbReference>
<dbReference type="GO" id="GO:0005576">
    <property type="term" value="C:extracellular region"/>
    <property type="evidence" value="ECO:0007669"/>
    <property type="project" value="UniProtKB-SubCell"/>
</dbReference>
<sequence length="312" mass="32141">MKAFSILAAASAVSAHTIFLQLESGGTTNPIGYGIRTPSYDGPIVDVNSNDIVCNGGPNPTTPSDKIINVSAGSTVRAIWRHTLTSGPNDVMDASHLGPTIAYLKKVDNAVTNSGVGNGWFKIQEDGYNNGAWGTSKVINNGGFQSITIPQCIPNGQYLLRAEMIALHGASSSQGAQFYMECAQINISGGTGSASPATYSIPGIYKATDPGILVNIYSMTPSSKYTIPGPALFTCNGNSGPGPTTTQAPPTTLSTTTKPTTTSAAPTTSAPPSGGCTAPQWAQCGGIGYTGCKVCASPFKCTVSNDYYSQCL</sequence>
<accession>A0AAJ0BZS1</accession>
<evidence type="ECO:0000256" key="1">
    <source>
        <dbReference type="ARBA" id="ARBA00001973"/>
    </source>
</evidence>
<dbReference type="PROSITE" id="PS51164">
    <property type="entry name" value="CBM1_2"/>
    <property type="match status" value="1"/>
</dbReference>
<evidence type="ECO:0000256" key="3">
    <source>
        <dbReference type="ARBA" id="ARBA00022525"/>
    </source>
</evidence>
<dbReference type="EMBL" id="MU839011">
    <property type="protein sequence ID" value="KAK1766443.1"/>
    <property type="molecule type" value="Genomic_DNA"/>
</dbReference>
<dbReference type="PANTHER" id="PTHR33353">
    <property type="entry name" value="PUTATIVE (AFU_ORTHOLOGUE AFUA_1G12560)-RELATED"/>
    <property type="match status" value="1"/>
</dbReference>
<keyword evidence="19" id="KW-0378">Hydrolase</keyword>
<dbReference type="InterPro" id="IPR005103">
    <property type="entry name" value="AA9_LPMO"/>
</dbReference>
<comment type="subcellular location">
    <subcellularLocation>
        <location evidence="2">Secreted</location>
    </subcellularLocation>
</comment>
<dbReference type="EC" id="1.14.99.56" evidence="15"/>
<evidence type="ECO:0000256" key="7">
    <source>
        <dbReference type="ARBA" id="ARBA00023002"/>
    </source>
</evidence>
<gene>
    <name evidence="19" type="ORF">QBC33DRAFT_100157</name>
</gene>
<proteinExistence type="inferred from homology"/>
<keyword evidence="8" id="KW-0186">Copper</keyword>
<keyword evidence="4" id="KW-0479">Metal-binding</keyword>
<dbReference type="Gene3D" id="2.70.50.70">
    <property type="match status" value="1"/>
</dbReference>
<dbReference type="GO" id="GO:0046872">
    <property type="term" value="F:metal ion binding"/>
    <property type="evidence" value="ECO:0007669"/>
    <property type="project" value="UniProtKB-KW"/>
</dbReference>
<feature type="signal peptide" evidence="17">
    <location>
        <begin position="1"/>
        <end position="15"/>
    </location>
</feature>
<evidence type="ECO:0000256" key="17">
    <source>
        <dbReference type="SAM" id="SignalP"/>
    </source>
</evidence>
<evidence type="ECO:0000256" key="15">
    <source>
        <dbReference type="ARBA" id="ARBA00047174"/>
    </source>
</evidence>
<evidence type="ECO:0000256" key="16">
    <source>
        <dbReference type="SAM" id="MobiDB-lite"/>
    </source>
</evidence>
<dbReference type="RefSeq" id="XP_060282656.1">
    <property type="nucleotide sequence ID" value="XM_060421831.1"/>
</dbReference>
<evidence type="ECO:0000256" key="13">
    <source>
        <dbReference type="ARBA" id="ARBA00044502"/>
    </source>
</evidence>
<dbReference type="PANTHER" id="PTHR33353:SF18">
    <property type="entry name" value="ENDOGLUCANASE II"/>
    <property type="match status" value="1"/>
</dbReference>
<reference evidence="19" key="1">
    <citation type="submission" date="2023-06" db="EMBL/GenBank/DDBJ databases">
        <title>Genome-scale phylogeny and comparative genomics of the fungal order Sordariales.</title>
        <authorList>
            <consortium name="Lawrence Berkeley National Laboratory"/>
            <person name="Hensen N."/>
            <person name="Bonometti L."/>
            <person name="Westerberg I."/>
            <person name="Brannstrom I.O."/>
            <person name="Guillou S."/>
            <person name="Cros-Aarteil S."/>
            <person name="Calhoun S."/>
            <person name="Haridas S."/>
            <person name="Kuo A."/>
            <person name="Mondo S."/>
            <person name="Pangilinan J."/>
            <person name="Riley R."/>
            <person name="Labutti K."/>
            <person name="Andreopoulos B."/>
            <person name="Lipzen A."/>
            <person name="Chen C."/>
            <person name="Yanf M."/>
            <person name="Daum C."/>
            <person name="Ng V."/>
            <person name="Clum A."/>
            <person name="Steindorff A."/>
            <person name="Ohm R."/>
            <person name="Martin F."/>
            <person name="Silar P."/>
            <person name="Natvig D."/>
            <person name="Lalanne C."/>
            <person name="Gautier V."/>
            <person name="Ament-Velasquez S.L."/>
            <person name="Kruys A."/>
            <person name="Hutchinson M.I."/>
            <person name="Powell A.J."/>
            <person name="Barry K."/>
            <person name="Miller A.N."/>
            <person name="Grigoriev I.V."/>
            <person name="Debuchy R."/>
            <person name="Gladieux P."/>
            <person name="Thoren M.H."/>
            <person name="Johannesson H."/>
        </authorList>
    </citation>
    <scope>NUCLEOTIDE SEQUENCE</scope>
    <source>
        <strain evidence="19">8032-3</strain>
    </source>
</reference>
<dbReference type="GO" id="GO:0030245">
    <property type="term" value="P:cellulose catabolic process"/>
    <property type="evidence" value="ECO:0007669"/>
    <property type="project" value="UniProtKB-KW"/>
</dbReference>
<evidence type="ECO:0000256" key="8">
    <source>
        <dbReference type="ARBA" id="ARBA00023008"/>
    </source>
</evidence>
<evidence type="ECO:0000256" key="11">
    <source>
        <dbReference type="ARBA" id="ARBA00023277"/>
    </source>
</evidence>
<name>A0AAJ0BZS1_9PEZI</name>
<dbReference type="SUPFAM" id="SSF57180">
    <property type="entry name" value="Cellulose-binding domain"/>
    <property type="match status" value="1"/>
</dbReference>
<evidence type="ECO:0000259" key="18">
    <source>
        <dbReference type="PROSITE" id="PS51164"/>
    </source>
</evidence>
<comment type="caution">
    <text evidence="19">The sequence shown here is derived from an EMBL/GenBank/DDBJ whole genome shotgun (WGS) entry which is preliminary data.</text>
</comment>
<feature type="compositionally biased region" description="Low complexity" evidence="16">
    <location>
        <begin position="241"/>
        <end position="275"/>
    </location>
</feature>
<dbReference type="SMART" id="SM00236">
    <property type="entry name" value="fCBD"/>
    <property type="match status" value="1"/>
</dbReference>